<keyword evidence="3 9" id="KW-0808">Transferase</keyword>
<dbReference type="Gene3D" id="3.40.50.720">
    <property type="entry name" value="NAD(P)-binding Rossmann-like Domain"/>
    <property type="match status" value="1"/>
</dbReference>
<evidence type="ECO:0000256" key="7">
    <source>
        <dbReference type="SAM" id="Phobius"/>
    </source>
</evidence>
<evidence type="ECO:0000256" key="4">
    <source>
        <dbReference type="ARBA" id="ARBA00022692"/>
    </source>
</evidence>
<evidence type="ECO:0000256" key="3">
    <source>
        <dbReference type="ARBA" id="ARBA00022679"/>
    </source>
</evidence>
<protein>
    <submittedName>
        <fullName evidence="9">Exopolysaccharide biosynthesis polyprenyl glycosylphosphotransferase</fullName>
    </submittedName>
</protein>
<comment type="caution">
    <text evidence="9">The sequence shown here is derived from an EMBL/GenBank/DDBJ whole genome shotgun (WGS) entry which is preliminary data.</text>
</comment>
<dbReference type="EMBL" id="RAPN01000003">
    <property type="protein sequence ID" value="RKD87728.1"/>
    <property type="molecule type" value="Genomic_DNA"/>
</dbReference>
<feature type="transmembrane region" description="Helical" evidence="7">
    <location>
        <begin position="46"/>
        <end position="66"/>
    </location>
</feature>
<evidence type="ECO:0000256" key="1">
    <source>
        <dbReference type="ARBA" id="ARBA00004141"/>
    </source>
</evidence>
<organism evidence="9 10">
    <name type="scientific">Mangrovibacterium diazotrophicum</name>
    <dbReference type="NCBI Taxonomy" id="1261403"/>
    <lineage>
        <taxon>Bacteria</taxon>
        <taxon>Pseudomonadati</taxon>
        <taxon>Bacteroidota</taxon>
        <taxon>Bacteroidia</taxon>
        <taxon>Marinilabiliales</taxon>
        <taxon>Prolixibacteraceae</taxon>
        <taxon>Mangrovibacterium</taxon>
    </lineage>
</organism>
<comment type="subcellular location">
    <subcellularLocation>
        <location evidence="1">Membrane</location>
        <topology evidence="1">Multi-pass membrane protein</topology>
    </subcellularLocation>
</comment>
<dbReference type="PROSITE" id="PS51257">
    <property type="entry name" value="PROKAR_LIPOPROTEIN"/>
    <property type="match status" value="1"/>
</dbReference>
<dbReference type="PANTHER" id="PTHR30576">
    <property type="entry name" value="COLANIC BIOSYNTHESIS UDP-GLUCOSE LIPID CARRIER TRANSFERASE"/>
    <property type="match status" value="1"/>
</dbReference>
<feature type="transmembrane region" description="Helical" evidence="7">
    <location>
        <begin position="280"/>
        <end position="301"/>
    </location>
</feature>
<feature type="transmembrane region" description="Helical" evidence="7">
    <location>
        <begin position="12"/>
        <end position="34"/>
    </location>
</feature>
<evidence type="ECO:0000256" key="2">
    <source>
        <dbReference type="ARBA" id="ARBA00006464"/>
    </source>
</evidence>
<keyword evidence="10" id="KW-1185">Reference proteome</keyword>
<dbReference type="AlphaFoldDB" id="A0A419VWY2"/>
<accession>A0A419VWY2</accession>
<keyword evidence="4 7" id="KW-0812">Transmembrane</keyword>
<dbReference type="GO" id="GO:0016780">
    <property type="term" value="F:phosphotransferase activity, for other substituted phosphate groups"/>
    <property type="evidence" value="ECO:0007669"/>
    <property type="project" value="TreeGrafter"/>
</dbReference>
<feature type="transmembrane region" description="Helical" evidence="7">
    <location>
        <begin position="108"/>
        <end position="128"/>
    </location>
</feature>
<dbReference type="InterPro" id="IPR017475">
    <property type="entry name" value="EPS_sugar_tfrase"/>
</dbReference>
<dbReference type="RefSeq" id="WP_120274755.1">
    <property type="nucleotide sequence ID" value="NZ_RAPN01000003.1"/>
</dbReference>
<evidence type="ECO:0000256" key="5">
    <source>
        <dbReference type="ARBA" id="ARBA00022989"/>
    </source>
</evidence>
<evidence type="ECO:0000256" key="6">
    <source>
        <dbReference type="ARBA" id="ARBA00023136"/>
    </source>
</evidence>
<proteinExistence type="inferred from homology"/>
<keyword evidence="6 7" id="KW-0472">Membrane</keyword>
<dbReference type="PANTHER" id="PTHR30576:SF10">
    <property type="entry name" value="SLL5057 PROTEIN"/>
    <property type="match status" value="1"/>
</dbReference>
<dbReference type="InterPro" id="IPR003362">
    <property type="entry name" value="Bact_transf"/>
</dbReference>
<evidence type="ECO:0000313" key="10">
    <source>
        <dbReference type="Proteomes" id="UP000283387"/>
    </source>
</evidence>
<dbReference type="GO" id="GO:0016020">
    <property type="term" value="C:membrane"/>
    <property type="evidence" value="ECO:0007669"/>
    <property type="project" value="UniProtKB-SubCell"/>
</dbReference>
<reference evidence="9 10" key="1">
    <citation type="submission" date="2018-09" db="EMBL/GenBank/DDBJ databases">
        <title>Genomic Encyclopedia of Archaeal and Bacterial Type Strains, Phase II (KMG-II): from individual species to whole genera.</title>
        <authorList>
            <person name="Goeker M."/>
        </authorList>
    </citation>
    <scope>NUCLEOTIDE SEQUENCE [LARGE SCALE GENOMIC DNA]</scope>
    <source>
        <strain evidence="9 10">DSM 27148</strain>
    </source>
</reference>
<gene>
    <name evidence="9" type="ORF">BC643_3735</name>
</gene>
<dbReference type="Pfam" id="PF02397">
    <property type="entry name" value="Bac_transf"/>
    <property type="match status" value="1"/>
</dbReference>
<keyword evidence="5 7" id="KW-1133">Transmembrane helix</keyword>
<dbReference type="Proteomes" id="UP000283387">
    <property type="component" value="Unassembled WGS sequence"/>
</dbReference>
<evidence type="ECO:0000313" key="9">
    <source>
        <dbReference type="EMBL" id="RKD87728.1"/>
    </source>
</evidence>
<evidence type="ECO:0000259" key="8">
    <source>
        <dbReference type="Pfam" id="PF02397"/>
    </source>
</evidence>
<name>A0A419VWY2_9BACT</name>
<dbReference type="OrthoDB" id="9808602at2"/>
<sequence>MIKEREHVISKVNQIIQTALSALAFTLACVIYNYEKYPELLRSQEFNIFLLMAILTGWISVEYSALHRMSREESYLELFYKYVKVTAAETIILWLVKYYLNNKWIDLQLLTVFAAINLCLQFAFKASFFRMMKFFRNRGFNTRQLLIIADGQSQDFIETLINSRDWGYRITGIVTNSKKLKKTYGNQFSIIPEETTIDSILNQTVIDELIYSKNDLDYNEINALMELCSELGVVFRLRPKVFVDKSKGYKLGMLNDAPIYIYKNIPDSYLALKVKRIFDVLFSLVVLIVASPLLLVVALAIKLNDGGPVFFQQERVGLCGRRFGCLKFRTMVTDAEALKSTLMQQNDQSGPVFKMKYDPRITRVGRFLRKHSIDEFPQFFNVLNGDMSVVGPRPPIPDEVRLYERWQNRRLSMKPGLTCIWQVSGRNAIDFDEWVKLDTQYIDNWSLKLDAKIILKTIKVMIKGDGI</sequence>
<dbReference type="NCBIfam" id="TIGR03025">
    <property type="entry name" value="EPS_sugtrans"/>
    <property type="match status" value="1"/>
</dbReference>
<feature type="domain" description="Bacterial sugar transferase" evidence="8">
    <location>
        <begin position="275"/>
        <end position="463"/>
    </location>
</feature>
<comment type="similarity">
    <text evidence="2">Belongs to the bacterial sugar transferase family.</text>
</comment>